<accession>A0AAV3R0K1</accession>
<evidence type="ECO:0000313" key="9">
    <source>
        <dbReference type="Proteomes" id="UP001454036"/>
    </source>
</evidence>
<dbReference type="PANTHER" id="PTHR31506">
    <property type="entry name" value="BES1/BZR1 HOMOLOG PROTEIN 3-RELATED"/>
    <property type="match status" value="1"/>
</dbReference>
<evidence type="ECO:0000259" key="7">
    <source>
        <dbReference type="Pfam" id="PF05687"/>
    </source>
</evidence>
<keyword evidence="4 5" id="KW-0804">Transcription</keyword>
<gene>
    <name evidence="8" type="ORF">LIER_40841</name>
</gene>
<evidence type="ECO:0000256" key="4">
    <source>
        <dbReference type="ARBA" id="ARBA00023163"/>
    </source>
</evidence>
<feature type="domain" description="BES1/BZR1 plant transcription factor N-terminal" evidence="7">
    <location>
        <begin position="34"/>
        <end position="128"/>
    </location>
</feature>
<dbReference type="Proteomes" id="UP001454036">
    <property type="component" value="Unassembled WGS sequence"/>
</dbReference>
<evidence type="ECO:0000256" key="2">
    <source>
        <dbReference type="ARBA" id="ARBA00023015"/>
    </source>
</evidence>
<keyword evidence="9" id="KW-1185">Reference proteome</keyword>
<comment type="function">
    <text evidence="5">Functions in brassinosteroid signaling. May function as transcriptional repressor.</text>
</comment>
<organism evidence="8 9">
    <name type="scientific">Lithospermum erythrorhizon</name>
    <name type="common">Purple gromwell</name>
    <name type="synonym">Lithospermum officinale var. erythrorhizon</name>
    <dbReference type="NCBI Taxonomy" id="34254"/>
    <lineage>
        <taxon>Eukaryota</taxon>
        <taxon>Viridiplantae</taxon>
        <taxon>Streptophyta</taxon>
        <taxon>Embryophyta</taxon>
        <taxon>Tracheophyta</taxon>
        <taxon>Spermatophyta</taxon>
        <taxon>Magnoliopsida</taxon>
        <taxon>eudicotyledons</taxon>
        <taxon>Gunneridae</taxon>
        <taxon>Pentapetalae</taxon>
        <taxon>asterids</taxon>
        <taxon>lamiids</taxon>
        <taxon>Boraginales</taxon>
        <taxon>Boraginaceae</taxon>
        <taxon>Boraginoideae</taxon>
        <taxon>Lithospermeae</taxon>
        <taxon>Lithospermum</taxon>
    </lineage>
</organism>
<feature type="region of interest" description="Disordered" evidence="6">
    <location>
        <begin position="1"/>
        <end position="55"/>
    </location>
</feature>
<dbReference type="AlphaFoldDB" id="A0AAV3R0K1"/>
<dbReference type="GO" id="GO:0003677">
    <property type="term" value="F:DNA binding"/>
    <property type="evidence" value="ECO:0007669"/>
    <property type="project" value="UniProtKB-UniRule"/>
</dbReference>
<keyword evidence="3 5" id="KW-0238">DNA-binding</keyword>
<dbReference type="GO" id="GO:0006351">
    <property type="term" value="P:DNA-templated transcription"/>
    <property type="evidence" value="ECO:0007669"/>
    <property type="project" value="InterPro"/>
</dbReference>
<sequence length="176" mass="19973">MDEEKSGRRGCIRTSKGPWKVRRATKDGKTSTKLRYPSERERQNNKERERKRRATTHNIFAGLRAHGNFPLPKHADSNDLLMALCREAGWHVEEDGTIYKKNVSPEETPSVVIVEPPCQVSMEEEEEGYCKCNEHCTTIINNNPQEQCYIGQQLGQIIVADINNSSSSEVDLSLSL</sequence>
<comment type="similarity">
    <text evidence="1 5">Belongs to the BZR/LAT61 family.</text>
</comment>
<evidence type="ECO:0000256" key="3">
    <source>
        <dbReference type="ARBA" id="ARBA00023125"/>
    </source>
</evidence>
<dbReference type="InterPro" id="IPR008540">
    <property type="entry name" value="BES1_N"/>
</dbReference>
<protein>
    <recommendedName>
        <fullName evidence="5">Protein BZR1 homolog</fullName>
    </recommendedName>
    <alternativeName>
        <fullName evidence="5">Protein BRASSINAZOLE-RESISTANT 1 homolog</fullName>
    </alternativeName>
</protein>
<evidence type="ECO:0000256" key="5">
    <source>
        <dbReference type="RuleBase" id="RU369040"/>
    </source>
</evidence>
<dbReference type="Pfam" id="PF05687">
    <property type="entry name" value="BES1_N"/>
    <property type="match status" value="1"/>
</dbReference>
<dbReference type="PANTHER" id="PTHR31506:SF21">
    <property type="entry name" value="PROTEIN BZR1 HOMOLOG"/>
    <property type="match status" value="1"/>
</dbReference>
<keyword evidence="2 5" id="KW-0805">Transcription regulation</keyword>
<dbReference type="GO" id="GO:0005634">
    <property type="term" value="C:nucleus"/>
    <property type="evidence" value="ECO:0007669"/>
    <property type="project" value="UniProtKB-SubCell"/>
</dbReference>
<reference evidence="8 9" key="1">
    <citation type="submission" date="2024-01" db="EMBL/GenBank/DDBJ databases">
        <title>The complete chloroplast genome sequence of Lithospermum erythrorhizon: insights into the phylogenetic relationship among Boraginaceae species and the maternal lineages of purple gromwells.</title>
        <authorList>
            <person name="Okada T."/>
            <person name="Watanabe K."/>
        </authorList>
    </citation>
    <scope>NUCLEOTIDE SEQUENCE [LARGE SCALE GENOMIC DNA]</scope>
</reference>
<proteinExistence type="inferred from homology"/>
<name>A0AAV3R0K1_LITER</name>
<evidence type="ECO:0000256" key="1">
    <source>
        <dbReference type="ARBA" id="ARBA00005909"/>
    </source>
</evidence>
<dbReference type="GO" id="GO:0009742">
    <property type="term" value="P:brassinosteroid mediated signaling pathway"/>
    <property type="evidence" value="ECO:0007669"/>
    <property type="project" value="UniProtKB-UniRule"/>
</dbReference>
<dbReference type="InterPro" id="IPR033264">
    <property type="entry name" value="BZR"/>
</dbReference>
<keyword evidence="5" id="KW-1070">Brassinosteroid signaling pathway</keyword>
<comment type="subcellular location">
    <subcellularLocation>
        <location evidence="5">Nucleus</location>
    </subcellularLocation>
</comment>
<evidence type="ECO:0000313" key="8">
    <source>
        <dbReference type="EMBL" id="GAA0169844.1"/>
    </source>
</evidence>
<evidence type="ECO:0000256" key="6">
    <source>
        <dbReference type="SAM" id="MobiDB-lite"/>
    </source>
</evidence>
<feature type="compositionally biased region" description="Basic and acidic residues" evidence="6">
    <location>
        <begin position="24"/>
        <end position="48"/>
    </location>
</feature>
<dbReference type="EMBL" id="BAABME010024261">
    <property type="protein sequence ID" value="GAA0169844.1"/>
    <property type="molecule type" value="Genomic_DNA"/>
</dbReference>
<dbReference type="GO" id="GO:0003700">
    <property type="term" value="F:DNA-binding transcription factor activity"/>
    <property type="evidence" value="ECO:0007669"/>
    <property type="project" value="UniProtKB-UniRule"/>
</dbReference>
<comment type="caution">
    <text evidence="8">The sequence shown here is derived from an EMBL/GenBank/DDBJ whole genome shotgun (WGS) entry which is preliminary data.</text>
</comment>